<dbReference type="GO" id="GO:0006508">
    <property type="term" value="P:proteolysis"/>
    <property type="evidence" value="ECO:0007669"/>
    <property type="project" value="InterPro"/>
</dbReference>
<evidence type="ECO:0000313" key="2">
    <source>
        <dbReference type="EMBL" id="MQN88827.1"/>
    </source>
</evidence>
<name>A0A646HNJ6_9BACT</name>
<protein>
    <submittedName>
        <fullName evidence="2">Peptidase</fullName>
    </submittedName>
</protein>
<comment type="similarity">
    <text evidence="1">Belongs to the peptidase S49 family.</text>
</comment>
<organism evidence="2 3">
    <name type="scientific">Segatella copri</name>
    <dbReference type="NCBI Taxonomy" id="165179"/>
    <lineage>
        <taxon>Bacteria</taxon>
        <taxon>Pseudomonadati</taxon>
        <taxon>Bacteroidota</taxon>
        <taxon>Bacteroidia</taxon>
        <taxon>Bacteroidales</taxon>
        <taxon>Prevotellaceae</taxon>
        <taxon>Segatella</taxon>
    </lineage>
</organism>
<dbReference type="PANTHER" id="PTHR42987:SF4">
    <property type="entry name" value="PROTEASE SOHB-RELATED"/>
    <property type="match status" value="1"/>
</dbReference>
<dbReference type="GO" id="GO:0008233">
    <property type="term" value="F:peptidase activity"/>
    <property type="evidence" value="ECO:0007669"/>
    <property type="project" value="InterPro"/>
</dbReference>
<dbReference type="Pfam" id="PF01343">
    <property type="entry name" value="Peptidase_S49"/>
    <property type="match status" value="1"/>
</dbReference>
<dbReference type="EMBL" id="VZBQ01000029">
    <property type="protein sequence ID" value="MQN88827.1"/>
    <property type="molecule type" value="Genomic_DNA"/>
</dbReference>
<evidence type="ECO:0000256" key="1">
    <source>
        <dbReference type="ARBA" id="ARBA00008683"/>
    </source>
</evidence>
<dbReference type="PANTHER" id="PTHR42987">
    <property type="entry name" value="PEPTIDASE S49"/>
    <property type="match status" value="1"/>
</dbReference>
<dbReference type="InterPro" id="IPR002142">
    <property type="entry name" value="Peptidase_S49"/>
</dbReference>
<gene>
    <name evidence="2" type="ORF">F7D59_02865</name>
</gene>
<accession>A0A646HNJ6</accession>
<dbReference type="SUPFAM" id="SSF52096">
    <property type="entry name" value="ClpP/crotonase"/>
    <property type="match status" value="1"/>
</dbReference>
<dbReference type="AlphaFoldDB" id="A0A646HNJ6"/>
<dbReference type="Gene3D" id="3.90.226.10">
    <property type="entry name" value="2-enoyl-CoA Hydratase, Chain A, domain 1"/>
    <property type="match status" value="1"/>
</dbReference>
<dbReference type="RefSeq" id="WP_153114006.1">
    <property type="nucleotide sequence ID" value="NZ_VZAS01000179.1"/>
</dbReference>
<reference evidence="3" key="1">
    <citation type="submission" date="2019-09" db="EMBL/GenBank/DDBJ databases">
        <title>Distinct polysaccharide growth profiles of human intestinal Prevotella copri isolates.</title>
        <authorList>
            <person name="Fehlner-Peach H."/>
            <person name="Magnabosco C."/>
            <person name="Raghavan V."/>
            <person name="Scher J.U."/>
            <person name="Tett A."/>
            <person name="Cox L.M."/>
            <person name="Gottsegen C."/>
            <person name="Watters A."/>
            <person name="Wiltshire- Gordon J.D."/>
            <person name="Segata N."/>
            <person name="Bonneau R."/>
            <person name="Littman D.R."/>
        </authorList>
    </citation>
    <scope>NUCLEOTIDE SEQUENCE [LARGE SCALE GENOMIC DNA]</scope>
    <source>
        <strain evidence="3">iP54</strain>
    </source>
</reference>
<dbReference type="Proteomes" id="UP000420635">
    <property type="component" value="Unassembled WGS sequence"/>
</dbReference>
<evidence type="ECO:0000313" key="3">
    <source>
        <dbReference type="Proteomes" id="UP000420635"/>
    </source>
</evidence>
<dbReference type="InterPro" id="IPR029045">
    <property type="entry name" value="ClpP/crotonase-like_dom_sf"/>
</dbReference>
<sequence>MDEIQTLLLSTLPLWITEDAYRQLMVAAFPLNGTVVSFEQKKAEQAMSIPEIREYLKTHTYYQYETHEALLAISSKVSQRDETKSVQLTDEYDSPSLDDGTIAYHRVFGVVTANSYWYFSSKQLEQDIIAAENNPQISAHLLHINSPGGEAWYMDRLSETLRNAKKPILAIYEEYCASAGYYIGCHGQKLYATTNHDFVGCIGTMCSFWNFEPYFEKLGLKKITAKATNSSRKNKIFEDLKDGKSEDYIKNVLDPMNEQFLAEVKSQRSKLAELDDDAPVLQGESLYTAPAEEVGLIDGKRTLLEAIAEVAQLGEAYMGAQSLYGFS</sequence>
<proteinExistence type="inferred from homology"/>
<comment type="caution">
    <text evidence="2">The sequence shown here is derived from an EMBL/GenBank/DDBJ whole genome shotgun (WGS) entry which is preliminary data.</text>
</comment>